<evidence type="ECO:0000313" key="3">
    <source>
        <dbReference type="Proteomes" id="UP000593737"/>
    </source>
</evidence>
<dbReference type="AlphaFoldDB" id="A0A7S8FFX4"/>
<gene>
    <name evidence="2" type="ORF">Nkreftii_002775</name>
</gene>
<dbReference type="KEGG" id="nkf:Nkreftii_002775"/>
<dbReference type="Proteomes" id="UP000593737">
    <property type="component" value="Chromosome"/>
</dbReference>
<proteinExistence type="predicted"/>
<name>A0A7S8FFX4_9BACT</name>
<feature type="compositionally biased region" description="Basic and acidic residues" evidence="1">
    <location>
        <begin position="42"/>
        <end position="56"/>
    </location>
</feature>
<evidence type="ECO:0000256" key="1">
    <source>
        <dbReference type="SAM" id="MobiDB-lite"/>
    </source>
</evidence>
<accession>A0A7S8FFX4</accession>
<sequence length="144" mass="16907">MKAATAFRFLLLVIPVAWVVIRLLPAEHTQYGNLRAIASQERQSHEETTGHNKEASDTFASHESSFRAHYQTHFATSGYDFNHYRLAYKYGFDLALDPDNRKMEWNTLELQARQNWNEKLMGLWSQYHQAVRYGWEQNLKLNDG</sequence>
<organism evidence="2 3">
    <name type="scientific">Candidatus Nitrospira kreftii</name>
    <dbReference type="NCBI Taxonomy" id="2652173"/>
    <lineage>
        <taxon>Bacteria</taxon>
        <taxon>Pseudomonadati</taxon>
        <taxon>Nitrospirota</taxon>
        <taxon>Nitrospiria</taxon>
        <taxon>Nitrospirales</taxon>
        <taxon>Nitrospiraceae</taxon>
        <taxon>Nitrospira</taxon>
    </lineage>
</organism>
<dbReference type="EMBL" id="CP047423">
    <property type="protein sequence ID" value="QPD05001.1"/>
    <property type="molecule type" value="Genomic_DNA"/>
</dbReference>
<feature type="region of interest" description="Disordered" evidence="1">
    <location>
        <begin position="39"/>
        <end position="58"/>
    </location>
</feature>
<protein>
    <submittedName>
        <fullName evidence="2">Uncharacterized protein</fullName>
    </submittedName>
</protein>
<reference evidence="2 3" key="1">
    <citation type="journal article" date="2020" name="ISME J.">
        <title>Enrichment and physiological characterization of a novel comammox Nitrospira indicates ammonium inhibition of complete nitrification.</title>
        <authorList>
            <person name="Sakoula D."/>
            <person name="Koch H."/>
            <person name="Frank J."/>
            <person name="Jetten M.S.M."/>
            <person name="van Kessel M.A.H.J."/>
            <person name="Lucker S."/>
        </authorList>
    </citation>
    <scope>NUCLEOTIDE SEQUENCE [LARGE SCALE GENOMIC DNA]</scope>
    <source>
        <strain evidence="2">Comreactor17</strain>
    </source>
</reference>
<evidence type="ECO:0000313" key="2">
    <source>
        <dbReference type="EMBL" id="QPD05001.1"/>
    </source>
</evidence>